<organism evidence="24 25">
    <name type="scientific">Sanghuangporus baumii</name>
    <name type="common">Phellinus baumii</name>
    <dbReference type="NCBI Taxonomy" id="108892"/>
    <lineage>
        <taxon>Eukaryota</taxon>
        <taxon>Fungi</taxon>
        <taxon>Dikarya</taxon>
        <taxon>Basidiomycota</taxon>
        <taxon>Agaricomycotina</taxon>
        <taxon>Agaricomycetes</taxon>
        <taxon>Hymenochaetales</taxon>
        <taxon>Hymenochaetaceae</taxon>
        <taxon>Sanghuangporus</taxon>
    </lineage>
</organism>
<dbReference type="Gene3D" id="1.25.40.840">
    <property type="entry name" value="CCR4-NOT transcription complex subunit 1 TTP binding domain"/>
    <property type="match status" value="1"/>
</dbReference>
<dbReference type="CDD" id="cd22211">
    <property type="entry name" value="HkD_SF"/>
    <property type="match status" value="1"/>
</dbReference>
<evidence type="ECO:0000256" key="6">
    <source>
        <dbReference type="ARBA" id="ARBA00022989"/>
    </source>
</evidence>
<proteinExistence type="inferred from homology"/>
<feature type="domain" description="CCR4-NOT transcription complex subunit 1" evidence="18">
    <location>
        <begin position="1184"/>
        <end position="1326"/>
    </location>
</feature>
<dbReference type="Pfam" id="PF19047">
    <property type="entry name" value="HOOK_N"/>
    <property type="match status" value="1"/>
</dbReference>
<dbReference type="InterPro" id="IPR032193">
    <property type="entry name" value="CNOT1_TTP_bind"/>
</dbReference>
<dbReference type="GO" id="GO:0030705">
    <property type="term" value="P:cytoskeleton-dependent intracellular transport"/>
    <property type="evidence" value="ECO:0007669"/>
    <property type="project" value="InterPro"/>
</dbReference>
<comment type="similarity">
    <text evidence="3">Belongs to the CDC50/LEM3 family.</text>
</comment>
<dbReference type="EMBL" id="LNZH02000185">
    <property type="protein sequence ID" value="OCB88060.1"/>
    <property type="molecule type" value="Genomic_DNA"/>
</dbReference>
<evidence type="ECO:0000259" key="21">
    <source>
        <dbReference type="Pfam" id="PF16418"/>
    </source>
</evidence>
<feature type="domain" description="CCR4-Not complex component Not1 C-terminal" evidence="16">
    <location>
        <begin position="1783"/>
        <end position="2142"/>
    </location>
</feature>
<dbReference type="Gene3D" id="1.25.40.800">
    <property type="match status" value="1"/>
</dbReference>
<comment type="subcellular location">
    <subcellularLocation>
        <location evidence="2">Membrane</location>
    </subcellularLocation>
    <subcellularLocation>
        <location evidence="1">Nucleus</location>
    </subcellularLocation>
</comment>
<evidence type="ECO:0000313" key="25">
    <source>
        <dbReference type="Proteomes" id="UP000757232"/>
    </source>
</evidence>
<dbReference type="GO" id="GO:0008017">
    <property type="term" value="F:microtubule binding"/>
    <property type="evidence" value="ECO:0007669"/>
    <property type="project" value="InterPro"/>
</dbReference>
<dbReference type="Gene3D" id="1.10.418.10">
    <property type="entry name" value="Calponin-like domain"/>
    <property type="match status" value="1"/>
</dbReference>
<feature type="domain" description="CCR4-NOT transcription complex subunit 1 TTP binding" evidence="20">
    <location>
        <begin position="692"/>
        <end position="847"/>
    </location>
</feature>
<keyword evidence="13" id="KW-0175">Coiled coil</keyword>
<keyword evidence="6 15" id="KW-1133">Transmembrane helix</keyword>
<dbReference type="Gene3D" id="1.25.40.180">
    <property type="match status" value="1"/>
</dbReference>
<feature type="domain" description="CCR4-NOT transcription complex subunit 1 CAF1-binding" evidence="19">
    <location>
        <begin position="890"/>
        <end position="1109"/>
    </location>
</feature>
<dbReference type="Pfam" id="PF16418">
    <property type="entry name" value="CNOT1_HEAT"/>
    <property type="match status" value="1"/>
</dbReference>
<dbReference type="Pfam" id="PF16417">
    <property type="entry name" value="CNOT1_TTP_bind"/>
    <property type="match status" value="1"/>
</dbReference>
<evidence type="ECO:0000256" key="1">
    <source>
        <dbReference type="ARBA" id="ARBA00004123"/>
    </source>
</evidence>
<evidence type="ECO:0000256" key="3">
    <source>
        <dbReference type="ARBA" id="ARBA00009457"/>
    </source>
</evidence>
<sequence length="3373" mass="379548">MDAGTPSNSSANSNTNVHAIVRAQIVFLLSTLTEENFEQNQLQIRTLSEQHGLNTYLHFIRRLIVHSQARLTSTAAPTAFDTSTSLTFRLLVQETQRLARDPFLADRFREGVDRGDGEIFRSFDLVRFADRVGLRPLERLILAASIAAAGVSNASSSATQGQQGTISGTGVRKALADQAASIIRVDFENAVLALCQHPCFDHADLSLAQTGKLLQNLLSDPPRDAPLLDATQRQALVAAAQSKFGAEVVSPILAQLFQTLSLPPQTSLVQALNQFGPEITSDPDVVRGLLARFGITEQNPPTTEQIVEIFSTLSRLTVENVQLCDVGALVRALSGFRANLDWSKVIEAFDWPDRQGVDTNTLKLLIAILVNSPREADKHAVAGFWTHWSNPLYQLRLLDSLLSLPSDTFNFVSLPGRRVVTVDDVANASPTIKTLAANVQSHTWNSLDLFEVLVRLGDSDNESVRSCVREMLDKAVRISADIVHMGLLQVPKPWNALQMEYSRQLLGMFLGGHPNHQLVFMRIWQIEPNYLLTALREFYDENPMNITRILDVAQDLKILDSLLEVKPFIFGLDVAALASRREYLNLDKWLSDNVAAHGAEFLHGIIAFLELKMQNEKIARTVDPQAENRTMALSPATIAIFLRALRTYSNLMDERDAEYCVEVRNACLQIHPRLMVLNPSAENQEPGFNVVSYPADIEAEVDGIFKQMYDEQITIDQVIVMLRRTKESTNKRDHEIFSCMLHFLFDEYKFFQTFYPPRELAMTGYLFGSIIQQQLVDYIPLGIAIRYVIDSLQCPPETNLFKFGVQALTRFQSRLPEWKLLCEALLNIPHLAEHRPDIIEEVRRALATPAEGAVAGGPVQLQGFSSALNVIDSQPTFTSIRPDTIEDEEIQAPPEEISDKILFIINNLAPSNFESKLVDMKERFDEKYARWLADYLVGQRISTEPNNHQLYLRFLDALDSKALAKYVLHETFVKSATMLNSDKTKNSTSERTILKNLGSWLGHITLARDKPIKHKNLAFKELLIEGAESDRLIVAIPYVCKVLEGAAKSKAFRPPNPWLMAVISLLAELYHFADLKLNLKFEIEVLCKALSIDLDTIEVANIFRSRPPVDAMAGLGLPDMVSDIDALPIGGNGYADDAQIIPLGTTSAPEADRAVGAFIEELLTTMANSIVINPQLAPLYANQAFKQAVQEGIDRAVREIILPVVERSVTIASITSRELVVKDFASESNEDKLREAGHMACRKLAGSLALVTCKDPLRTNMSAHLRAYLLDHGYTEQMVSEQIVMLIVQDNIDVAAEAIEKAAMERAIREIDNALAPSYETRRRHREIRPGQAFWDPVAVQSAFIAGLPDPLRIKANGLLPQQQRVYAEFDLDGKRRTSIRPVSRAQSVLHHPTQPSPMPDYQMPPTSSPYLAQEQFSLLIQKLEAILADVPYASLALVPPNHEVRNIVHRIVALSIEGGDRLRTPLFMSQKIVQYLYKTTSPLGREIYVALLDQLCQSFEEVAKEAINWLISAEDERKFNVPVTITLLRSHLITPTDEDLQLAKWLYSSANARPNLQDFAAGLIRECLTTEPPIATQHQFHYTLDALAQLMRANKATESVVRLLNDLAGQPTQPSAEISPAPIPGPIVAPPVKQETEQLQAVLLKRFQQWVNIFQGSSNPEKMFVQYVTALSKQGILKVEDMSSFFFRVCAESSIAHYTKCIASNAFGEPQNPFLYLDAMSRLIVYIIKYHGDASGTNNLQAKVHYFTKILSIIVLVVANRHEEQGPAFQQKPFFRFFSSLLSDLHSLEPQLGSVYFHLLIALSDTFSSLQPVYFPGFAFSWMTLISHRLFMPKLLLSENRDGWSAFHKLLLSLFKFLAPFLGSARLSLASRNLYRGALRLLLVLLHDFPDFLSEYYFSLCDIIPPRCVQLRNIVLSAFPTAITLPDPHLRHIKFDSIPDMGPIPPVLSDFSLVLKNGDIKGYLDQCLMNRVSQAALTALKDRLRLPPGTATGDETYNISLLNAVVMYIGVSTVVSAKARSGTPIFVPTDPGVVALTYLAYNLDPEGQHHLVGSMVLHLRYPNAHTHWFSCLLLYLFEHAKDDRFREIMTRVMLERFIVHRPHPWGALLTFIELVRNPKYDFWNKEFVHIAPEVEAMLNNIPPPPPQVDPASCSSAMAEEQKEQDAFLALFSTFELDRQVMSVSDLSDGAPLLALLQVVDPEYFRSSHPSTQGSDNWVLRFSSLKRLYRLMTQYYADVLHQPTSGMDVPDLQTMAKDHDPAATLAMCRLTIAIASMSKLKRGDITPDVGSGSMNDDDHYYQIQSERSRILAEKETLENVYRTLLEEHRTLQTNFDDAVSEKEEAISRLRELNRERDDRRSEKADSIMRAEIDRLRTELQKSEDNLSISENELERHRRLVEDLHHKVDELQVRADEAVRLKDQVDEYRHAAEKLQKTENVMEKYKKKLEESADLRRRIKALEEQNASLVDKNASLEEEYRKVSAFKPLLESYKYQISELEAKGATKNKEIDSLKFELEQARTLLKISAEERQKDSEALELYQERVRELELMSVRPISKPGPSSGNADSNEENAESLASPNHDEDAISHGLGGELDDALSGRTTTDLKLEIRRLKRELEAARSNQADNSRILVLENLLDDANRMKARYESDYLAAHREKLVMQKDLEEIRSGKSLGDGAEAAIALRQRLNETVDQLDTLRKEHAELEVNVQNQSKELTIAKSDLNLVNKDQLEILSSLRESVNEDKAALEAEVEGLQNQIKDLSDKNRMQLEQINGLLLEKISLQSEGIGQREKMLERERNFNELRLSINGKDVPEDVKARLLKLHEENITLKEQLSTTQSKLTKAKNFIKQQDKLFRAENARSNAASPGMSDDLEAVSKAQVKIFEDEIDRYKKIIQDMQARYDREQRYMLSVVQRFGEQRAMEHLAGQGGGQQQKFAPTSWLAQQRAAPPVGHRSHTSLVSSLTIIYPLALLASSSPFKVDMALFKRRGNNDNDSDDSSSEQQPKKKGGWRRPANTAFKQQRLKAWQPILTPKTVLPTLFIIGILFGPIGGLLIWGSSLVSEITLDYTNCDTVSSSSASDPQFTDMPDFNYRLRSRDSDLSFNNPQYAFVNDSGQHTCILRFDIPADLPATVLLYYKLTNFYQNHRRYVKSLNTDQLKGDAVSFSSLDGGDCKPLAVNQTSGKVVYPCGLIANSIFNDTISNLTAVETDGSSSSDYDFSYKGIAWPGEAKKYGTTHYSIDQIEPPQNWQLRFPDGYNESNLPNLHEDEHFHNWMRTSGLPTFTKLYGRNDDDTLSAGTYELNVTMDFPVKPYDGTKAIVITTVSWIGGKNPFLGWAYVAAAATFVAMGILGLIRHLVKPRRLGDMSLLSWSR</sequence>
<evidence type="ECO:0000256" key="14">
    <source>
        <dbReference type="SAM" id="MobiDB-lite"/>
    </source>
</evidence>
<feature type="coiled-coil region" evidence="13">
    <location>
        <begin position="2681"/>
        <end position="2772"/>
    </location>
</feature>
<feature type="domain" description="CCR4-NOT transcription complex subunit 1 HEAT repeat" evidence="21">
    <location>
        <begin position="501"/>
        <end position="646"/>
    </location>
</feature>
<reference evidence="24" key="1">
    <citation type="submission" date="2016-06" db="EMBL/GenBank/DDBJ databases">
        <title>Draft Genome sequence of the fungus Inonotus baumii.</title>
        <authorList>
            <person name="Zhu H."/>
            <person name="Lin W."/>
        </authorList>
    </citation>
    <scope>NUCLEOTIDE SEQUENCE</scope>
    <source>
        <strain evidence="24">821</strain>
    </source>
</reference>
<feature type="domain" description="Hook C-terminal" evidence="17">
    <location>
        <begin position="2319"/>
        <end position="2715"/>
    </location>
</feature>
<dbReference type="GO" id="GO:0005634">
    <property type="term" value="C:nucleus"/>
    <property type="evidence" value="ECO:0007669"/>
    <property type="project" value="UniProtKB-SubCell"/>
</dbReference>
<dbReference type="InterPro" id="IPR036872">
    <property type="entry name" value="CH_dom_sf"/>
</dbReference>
<evidence type="ECO:0000256" key="7">
    <source>
        <dbReference type="ARBA" id="ARBA00023015"/>
    </source>
</evidence>
<dbReference type="InterPro" id="IPR038535">
    <property type="entry name" value="CNOT1_TTP_bind_sf"/>
</dbReference>
<dbReference type="Pfam" id="PF04054">
    <property type="entry name" value="Not1"/>
    <property type="match status" value="1"/>
</dbReference>
<dbReference type="Gene3D" id="1.25.40.790">
    <property type="match status" value="1"/>
</dbReference>
<feature type="domain" description="CCR4-NOT transcription complex subunit 1-like NOT1 connector" evidence="23">
    <location>
        <begin position="1423"/>
        <end position="1608"/>
    </location>
</feature>
<feature type="transmembrane region" description="Helical" evidence="15">
    <location>
        <begin position="3333"/>
        <end position="3354"/>
    </location>
</feature>
<evidence type="ECO:0000256" key="11">
    <source>
        <dbReference type="ARBA" id="ARBA00059181"/>
    </source>
</evidence>
<dbReference type="PANTHER" id="PTHR13162:SF8">
    <property type="entry name" value="CCR4-NOT TRANSCRIPTION COMPLEX SUBUNIT 1"/>
    <property type="match status" value="1"/>
</dbReference>
<dbReference type="InterPro" id="IPR032194">
    <property type="entry name" value="CNOT1_HEAT"/>
</dbReference>
<keyword evidence="4" id="KW-0678">Repressor</keyword>
<gene>
    <name evidence="24" type="ORF">A7U60_g4846</name>
</gene>
<dbReference type="InterPro" id="IPR007196">
    <property type="entry name" value="CCR4-Not_Not1_C"/>
</dbReference>
<keyword evidence="8 15" id="KW-0472">Membrane</keyword>
<comment type="caution">
    <text evidence="24">The sequence shown here is derived from an EMBL/GenBank/DDBJ whole genome shotgun (WGS) entry which is preliminary data.</text>
</comment>
<dbReference type="OrthoDB" id="1933107at2759"/>
<evidence type="ECO:0000256" key="12">
    <source>
        <dbReference type="ARBA" id="ARBA00074459"/>
    </source>
</evidence>
<dbReference type="Pfam" id="PF03381">
    <property type="entry name" value="CDC50"/>
    <property type="match status" value="1"/>
</dbReference>
<evidence type="ECO:0000259" key="18">
    <source>
        <dbReference type="Pfam" id="PF12842"/>
    </source>
</evidence>
<evidence type="ECO:0000259" key="17">
    <source>
        <dbReference type="Pfam" id="PF05622"/>
    </source>
</evidence>
<evidence type="ECO:0000256" key="4">
    <source>
        <dbReference type="ARBA" id="ARBA00022491"/>
    </source>
</evidence>
<dbReference type="InterPro" id="IPR055454">
    <property type="entry name" value="CNOT1-like_NOT1_connector"/>
</dbReference>
<keyword evidence="5 15" id="KW-0812">Transmembrane</keyword>
<evidence type="ECO:0000256" key="9">
    <source>
        <dbReference type="ARBA" id="ARBA00023163"/>
    </source>
</evidence>
<dbReference type="SUPFAM" id="SSF116907">
    <property type="entry name" value="Hook domain"/>
    <property type="match status" value="1"/>
</dbReference>
<evidence type="ECO:0000256" key="2">
    <source>
        <dbReference type="ARBA" id="ARBA00004370"/>
    </source>
</evidence>
<evidence type="ECO:0000259" key="16">
    <source>
        <dbReference type="Pfam" id="PF04054"/>
    </source>
</evidence>
<accession>A0A9Q5HXX7</accession>
<keyword evidence="9" id="KW-0804">Transcription</keyword>
<evidence type="ECO:0000259" key="19">
    <source>
        <dbReference type="Pfam" id="PF16415"/>
    </source>
</evidence>
<feature type="coiled-coil region" evidence="13">
    <location>
        <begin position="2603"/>
        <end position="2650"/>
    </location>
</feature>
<evidence type="ECO:0000313" key="24">
    <source>
        <dbReference type="EMBL" id="OCB88060.1"/>
    </source>
</evidence>
<name>A0A9Q5HXX7_SANBA</name>
<dbReference type="InterPro" id="IPR024557">
    <property type="entry name" value="CNOT1_dom_4"/>
</dbReference>
<dbReference type="GO" id="GO:0016020">
    <property type="term" value="C:membrane"/>
    <property type="evidence" value="ECO:0007669"/>
    <property type="project" value="UniProtKB-SubCell"/>
</dbReference>
<keyword evidence="25" id="KW-1185">Reference proteome</keyword>
<keyword evidence="7" id="KW-0805">Transcription regulation</keyword>
<dbReference type="InterPro" id="IPR032191">
    <property type="entry name" value="CNOT1_CAF1_bind"/>
</dbReference>
<comment type="function">
    <text evidence="11">Acts as a component of the CCR4-NOT core complex, which in the nucleus seems to be a general transcription factor, and in the cytoplasm the major mRNA deadenylase involved in mRNA turnover. The NOT protein subcomplex negatively regulates the basal and activated transcription of many genes. Preferentially affects TC-type TATA element-dependent transcription. Could directly or indirectly inhibit component(s) of the general transcription machinery.</text>
</comment>
<dbReference type="GO" id="GO:0031122">
    <property type="term" value="P:cytoplasmic microtubule organization"/>
    <property type="evidence" value="ECO:0007669"/>
    <property type="project" value="InterPro"/>
</dbReference>
<evidence type="ECO:0000259" key="20">
    <source>
        <dbReference type="Pfam" id="PF16417"/>
    </source>
</evidence>
<dbReference type="Pfam" id="PF05622">
    <property type="entry name" value="HOOK"/>
    <property type="match status" value="1"/>
</dbReference>
<dbReference type="GO" id="GO:0017148">
    <property type="term" value="P:negative regulation of translation"/>
    <property type="evidence" value="ECO:0007669"/>
    <property type="project" value="InterPro"/>
</dbReference>
<evidence type="ECO:0000259" key="22">
    <source>
        <dbReference type="Pfam" id="PF19047"/>
    </source>
</evidence>
<dbReference type="InterPro" id="IPR005045">
    <property type="entry name" value="CDC50/LEM3_fam"/>
</dbReference>
<evidence type="ECO:0000259" key="23">
    <source>
        <dbReference type="Pfam" id="PF25097"/>
    </source>
</evidence>
<dbReference type="GO" id="GO:0000289">
    <property type="term" value="P:nuclear-transcribed mRNA poly(A) tail shortening"/>
    <property type="evidence" value="ECO:0007669"/>
    <property type="project" value="UniProtKB-ARBA"/>
</dbReference>
<dbReference type="Pfam" id="PF16415">
    <property type="entry name" value="CNOT1_CAF1_bind"/>
    <property type="match status" value="1"/>
</dbReference>
<evidence type="ECO:0000256" key="5">
    <source>
        <dbReference type="ARBA" id="ARBA00022692"/>
    </source>
</evidence>
<protein>
    <recommendedName>
        <fullName evidence="12">General negative regulator of transcription subunit 1</fullName>
    </recommendedName>
</protein>
<dbReference type="GO" id="GO:0030015">
    <property type="term" value="C:CCR4-NOT core complex"/>
    <property type="evidence" value="ECO:0007669"/>
    <property type="project" value="InterPro"/>
</dbReference>
<dbReference type="CDD" id="cd20710">
    <property type="entry name" value="NOT1_connector"/>
    <property type="match status" value="1"/>
</dbReference>
<evidence type="ECO:0000256" key="15">
    <source>
        <dbReference type="SAM" id="Phobius"/>
    </source>
</evidence>
<dbReference type="InterPro" id="IPR040398">
    <property type="entry name" value="Not1"/>
</dbReference>
<feature type="domain" description="HOOK N-terminal" evidence="22">
    <location>
        <begin position="2166"/>
        <end position="2285"/>
    </location>
</feature>
<feature type="region of interest" description="Disordered" evidence="14">
    <location>
        <begin position="2552"/>
        <end position="2598"/>
    </location>
</feature>
<dbReference type="Pfam" id="PF12842">
    <property type="entry name" value="DUF3819"/>
    <property type="match status" value="1"/>
</dbReference>
<feature type="coiled-coil region" evidence="13">
    <location>
        <begin position="2307"/>
        <end position="2478"/>
    </location>
</feature>
<dbReference type="GO" id="GO:0000932">
    <property type="term" value="C:P-body"/>
    <property type="evidence" value="ECO:0007669"/>
    <property type="project" value="TreeGrafter"/>
</dbReference>
<feature type="region of interest" description="Disordered" evidence="14">
    <location>
        <begin position="2990"/>
        <end position="3014"/>
    </location>
</feature>
<dbReference type="GO" id="GO:0060090">
    <property type="term" value="F:molecular adaptor activity"/>
    <property type="evidence" value="ECO:0007669"/>
    <property type="project" value="TreeGrafter"/>
</dbReference>
<evidence type="ECO:0000256" key="10">
    <source>
        <dbReference type="ARBA" id="ARBA00023242"/>
    </source>
</evidence>
<dbReference type="InterPro" id="IPR008636">
    <property type="entry name" value="Hook_C"/>
</dbReference>
<dbReference type="InterPro" id="IPR043936">
    <property type="entry name" value="HOOK_N"/>
</dbReference>
<keyword evidence="10" id="KW-0539">Nucleus</keyword>
<dbReference type="Proteomes" id="UP000757232">
    <property type="component" value="Unassembled WGS sequence"/>
</dbReference>
<evidence type="ECO:0000256" key="13">
    <source>
        <dbReference type="SAM" id="Coils"/>
    </source>
</evidence>
<dbReference type="PANTHER" id="PTHR13162">
    <property type="entry name" value="CCR4-NOT TRANSCRIPTION COMPLEX"/>
    <property type="match status" value="1"/>
</dbReference>
<dbReference type="Pfam" id="PF25097">
    <property type="entry name" value="ARM_Cnot1"/>
    <property type="match status" value="1"/>
</dbReference>
<evidence type="ECO:0000256" key="8">
    <source>
        <dbReference type="ARBA" id="ARBA00023136"/>
    </source>
</evidence>
<dbReference type="FunFam" id="1.25.40.180:FF:000012">
    <property type="entry name" value="Ccr4-Not transcription complex subunit"/>
    <property type="match status" value="1"/>
</dbReference>